<dbReference type="SMART" id="SM01001">
    <property type="entry name" value="AIRC"/>
    <property type="match status" value="1"/>
</dbReference>
<organism evidence="2 3">
    <name type="scientific">Rhodovulum visakhapatnamense</name>
    <dbReference type="NCBI Taxonomy" id="364297"/>
    <lineage>
        <taxon>Bacteria</taxon>
        <taxon>Pseudomonadati</taxon>
        <taxon>Pseudomonadota</taxon>
        <taxon>Alphaproteobacteria</taxon>
        <taxon>Rhodobacterales</taxon>
        <taxon>Paracoccaceae</taxon>
        <taxon>Rhodovulum</taxon>
    </lineage>
</organism>
<dbReference type="InterPro" id="IPR000031">
    <property type="entry name" value="PurE_dom"/>
</dbReference>
<dbReference type="GO" id="GO:0016787">
    <property type="term" value="F:hydrolase activity"/>
    <property type="evidence" value="ECO:0007669"/>
    <property type="project" value="InterPro"/>
</dbReference>
<dbReference type="PANTHER" id="PTHR43064">
    <property type="entry name" value="PHOSPHORIBOSYLAMINOIMIDAZOLE CARBOXYLASE-RELATED"/>
    <property type="match status" value="1"/>
</dbReference>
<proteinExistence type="predicted"/>
<dbReference type="PANTHER" id="PTHR43064:SF1">
    <property type="entry name" value="SLL1489 PROTEIN"/>
    <property type="match status" value="1"/>
</dbReference>
<dbReference type="Pfam" id="PF00731">
    <property type="entry name" value="AIRC"/>
    <property type="match status" value="1"/>
</dbReference>
<accession>A0A4R8FM78</accession>
<name>A0A4R8FM78_9RHOB</name>
<evidence type="ECO:0000313" key="3">
    <source>
        <dbReference type="Proteomes" id="UP000295484"/>
    </source>
</evidence>
<dbReference type="EMBL" id="SOEB01000021">
    <property type="protein sequence ID" value="TDX24855.1"/>
    <property type="molecule type" value="Genomic_DNA"/>
</dbReference>
<dbReference type="Gene3D" id="3.40.50.1970">
    <property type="match status" value="1"/>
</dbReference>
<dbReference type="GO" id="GO:0006189">
    <property type="term" value="P:'de novo' IMP biosynthetic process"/>
    <property type="evidence" value="ECO:0007669"/>
    <property type="project" value="InterPro"/>
</dbReference>
<feature type="domain" description="PurE" evidence="1">
    <location>
        <begin position="79"/>
        <end position="211"/>
    </location>
</feature>
<dbReference type="InterPro" id="IPR039476">
    <property type="entry name" value="P2CMN_synthase_LarB"/>
</dbReference>
<gene>
    <name evidence="2" type="ORF">EV657_12130</name>
</gene>
<reference evidence="2 3" key="1">
    <citation type="submission" date="2019-03" db="EMBL/GenBank/DDBJ databases">
        <title>Genomic Encyclopedia of Type Strains, Phase IV (KMG-IV): sequencing the most valuable type-strain genomes for metagenomic binning, comparative biology and taxonomic classification.</title>
        <authorList>
            <person name="Goeker M."/>
        </authorList>
    </citation>
    <scope>NUCLEOTIDE SEQUENCE [LARGE SCALE GENOMIC DNA]</scope>
    <source>
        <strain evidence="2 3">JA181</strain>
    </source>
</reference>
<comment type="caution">
    <text evidence="2">The sequence shown here is derived from an EMBL/GenBank/DDBJ whole genome shotgun (WGS) entry which is preliminary data.</text>
</comment>
<evidence type="ECO:0000259" key="1">
    <source>
        <dbReference type="SMART" id="SM01001"/>
    </source>
</evidence>
<dbReference type="NCBIfam" id="NF033503">
    <property type="entry name" value="LarB"/>
    <property type="match status" value="1"/>
</dbReference>
<sequence>MRVRLDHDRPRRIGQPEAILCEGKALADLDAILEALQGRPALLTRLAPERHAALAAPPEDYDPASRTAIVNGCLPARTGIVRVVTAGTADLPVAIEALRTLRFGGLSPDLIADIGVAGLWRLEEQIETIRDSDAVIAVAGMDGALVSVIGGLVGVPVIGVPTSVGYGAAEGGRTALNAMLASCAQGVLVCNIDNGFGAASAALRILAGRAR</sequence>
<protein>
    <recommendedName>
        <fullName evidence="1">PurE domain-containing protein</fullName>
    </recommendedName>
</protein>
<dbReference type="AlphaFoldDB" id="A0A4R8FM78"/>
<dbReference type="Proteomes" id="UP000295484">
    <property type="component" value="Unassembled WGS sequence"/>
</dbReference>
<dbReference type="SUPFAM" id="SSF52255">
    <property type="entry name" value="N5-CAIR mutase (phosphoribosylaminoimidazole carboxylase, PurE)"/>
    <property type="match status" value="1"/>
</dbReference>
<evidence type="ECO:0000313" key="2">
    <source>
        <dbReference type="EMBL" id="TDX24855.1"/>
    </source>
</evidence>
<dbReference type="RefSeq" id="WP_113670934.1">
    <property type="nucleotide sequence ID" value="NZ_SOEB01000021.1"/>
</dbReference>